<evidence type="ECO:0000313" key="1">
    <source>
        <dbReference type="EMBL" id="KAH9752260.1"/>
    </source>
</evidence>
<organism evidence="1 2">
    <name type="scientific">Citrus sinensis</name>
    <name type="common">Sweet orange</name>
    <name type="synonym">Citrus aurantium var. sinensis</name>
    <dbReference type="NCBI Taxonomy" id="2711"/>
    <lineage>
        <taxon>Eukaryota</taxon>
        <taxon>Viridiplantae</taxon>
        <taxon>Streptophyta</taxon>
        <taxon>Embryophyta</taxon>
        <taxon>Tracheophyta</taxon>
        <taxon>Spermatophyta</taxon>
        <taxon>Magnoliopsida</taxon>
        <taxon>eudicotyledons</taxon>
        <taxon>Gunneridae</taxon>
        <taxon>Pentapetalae</taxon>
        <taxon>rosids</taxon>
        <taxon>malvids</taxon>
        <taxon>Sapindales</taxon>
        <taxon>Rutaceae</taxon>
        <taxon>Aurantioideae</taxon>
        <taxon>Citrus</taxon>
    </lineage>
</organism>
<keyword evidence="2" id="KW-1185">Reference proteome</keyword>
<protein>
    <submittedName>
        <fullName evidence="1">Hydroxyproline O-arabinosyltransferase 3</fullName>
    </submittedName>
</protein>
<evidence type="ECO:0000313" key="2">
    <source>
        <dbReference type="Proteomes" id="UP000829398"/>
    </source>
</evidence>
<reference evidence="2" key="1">
    <citation type="journal article" date="2023" name="Hortic. Res.">
        <title>A chromosome-level phased genome enabling allele-level studies in sweet orange: a case study on citrus Huanglongbing tolerance.</title>
        <authorList>
            <person name="Wu B."/>
            <person name="Yu Q."/>
            <person name="Deng Z."/>
            <person name="Duan Y."/>
            <person name="Luo F."/>
            <person name="Gmitter F. Jr."/>
        </authorList>
    </citation>
    <scope>NUCLEOTIDE SEQUENCE [LARGE SCALE GENOMIC DNA]</scope>
    <source>
        <strain evidence="2">cv. Valencia</strain>
    </source>
</reference>
<sequence length="338" mass="38591">MGRASPILMVLFTFGFAFGTYNLVTMVIRNRSVRNWVSDDSNGGVFFDPVVEMPENVKKLKNSKTPYHVALTATDAPYSKWQCRIMYYWYKKKKDLPGSEMGGFTRILHSGNPDELMDEIPTMVVDPLPAGLDRGYIVLNRPWAFVQWLEKAKIDEEYILMAEPDHIFVRPLPNLSHGGMPAGYPFFYIKPEQNEKIIRKFYPEENGPVTNVDPIGNSPVIIRKDLLEKIAPTWMNVSLKMKDDPETDKTFGWVLEMYAYAVASALHGVQHILRNDFMLQGELTYGKIGEWRFDKRSYLRGPPPRNLSLPPPGVPESVATLVKMVNEATANIPNWETQ</sequence>
<name>A0ACB8KD15_CITSI</name>
<accession>A0ACB8KD15</accession>
<gene>
    <name evidence="1" type="ORF">KPL71_014635</name>
</gene>
<dbReference type="EMBL" id="CM039174">
    <property type="protein sequence ID" value="KAH9752260.1"/>
    <property type="molecule type" value="Genomic_DNA"/>
</dbReference>
<comment type="caution">
    <text evidence="1">The sequence shown here is derived from an EMBL/GenBank/DDBJ whole genome shotgun (WGS) entry which is preliminary data.</text>
</comment>
<proteinExistence type="predicted"/>
<dbReference type="Proteomes" id="UP000829398">
    <property type="component" value="Chromosome 5"/>
</dbReference>